<comment type="similarity">
    <text evidence="2 6">Belongs to the TMC family.</text>
</comment>
<dbReference type="InterPro" id="IPR038900">
    <property type="entry name" value="TMC"/>
</dbReference>
<dbReference type="CTD" id="147138"/>
<protein>
    <recommendedName>
        <fullName evidence="6">Transmembrane channel-like protein</fullName>
    </recommendedName>
</protein>
<dbReference type="PANTHER" id="PTHR23302">
    <property type="entry name" value="TRANSMEMBRANE CHANNEL-RELATED"/>
    <property type="match status" value="1"/>
</dbReference>
<feature type="region of interest" description="Disordered" evidence="7">
    <location>
        <begin position="40"/>
        <end position="85"/>
    </location>
</feature>
<dbReference type="RefSeq" id="XP_055358622.1">
    <property type="nucleotide sequence ID" value="XM_055502647.1"/>
</dbReference>
<reference evidence="10" key="1">
    <citation type="submission" date="2025-08" db="UniProtKB">
        <authorList>
            <consortium name="RefSeq"/>
        </authorList>
    </citation>
    <scope>IDENTIFICATION</scope>
</reference>
<evidence type="ECO:0000256" key="2">
    <source>
        <dbReference type="ARBA" id="ARBA00006510"/>
    </source>
</evidence>
<dbReference type="PANTHER" id="PTHR23302:SF66">
    <property type="entry name" value="TRANSMEMBRANE CHANNEL-LIKE PROTEIN"/>
    <property type="match status" value="1"/>
</dbReference>
<dbReference type="InterPro" id="IPR012496">
    <property type="entry name" value="TMC_dom"/>
</dbReference>
<sequence>MEEQNTTHMRRLLSEESTCSDLSSDYEYYQTDIYELLPSVQASRAEQSGPGLESSGANQGGPGPEESHGRLVRGQTDKGSMQPLKSMPVCIQAKRDARERRKMHLQDAGFWKTWWTTQSIKRRRAWEQMSETLSGLLPWQHTLHVIEGRKPAESWNLVRAPSHAAAQCCCSPNTDCWCVSGKFGVGVKAYFVFFRYLICLNLLHCAMICGFILGPTALYGSSKFSELLQFRKNDSVLNFFDGTGYLNRSLVFHAFYTPGSLASPCLNTPLLYLAGILGILLLSLIMVVRRTTVGYKHTWMLGKGFSTNVSYKIFCGWDFTIQNPEAAILKHGFIRNDLKLFLEEQSFSLRVAQRTLCQRVRLYLLRFVLNMLVLCLLGGAFSLIYFAIKYQDKNEHWLISLFFQYLPPITISLVNLVLPKIFSKISSFEDYSFTMQVNITLVRSIFLKLVSLGIYLFFHFISPNKSSDKTSSEKRSCIENVIGRDMYKLCIFNFLMTFCNTFFWNYPRKLVKEKSPTSCLGQLSGKQEFLIPLNVLDLVNIQTVFWVGVYHSPLLPLIGLITLVATFYMKKFTVLRCCVAEQRLFQGSNASVLFHFMLLLGLLMAAASLGFHFFLKGDGSTFCGPFSAGWTVHNVTQQCVESLPGLAQNIIHFLASEVFALTLILAEIIVLTSYVSRGRANQRAIDRLKDMLVMLGQTLPGETTHHHAETPQDPPLCGRGPLPSCFTNRQTGPHAGCYLRIIKIKELI</sequence>
<dbReference type="Proteomes" id="UP000515150">
    <property type="component" value="Chromosome 1"/>
</dbReference>
<evidence type="ECO:0000256" key="7">
    <source>
        <dbReference type="SAM" id="MobiDB-lite"/>
    </source>
</evidence>
<feature type="transmembrane region" description="Helical" evidence="6">
    <location>
        <begin position="650"/>
        <end position="675"/>
    </location>
</feature>
<keyword evidence="5 6" id="KW-0472">Membrane</keyword>
<feature type="transmembrane region" description="Helical" evidence="6">
    <location>
        <begin position="192"/>
        <end position="213"/>
    </location>
</feature>
<feature type="transmembrane region" description="Helical" evidence="6">
    <location>
        <begin position="553"/>
        <end position="569"/>
    </location>
</feature>
<evidence type="ECO:0000256" key="1">
    <source>
        <dbReference type="ARBA" id="ARBA00004141"/>
    </source>
</evidence>
<dbReference type="GeneID" id="114854108"/>
<evidence type="ECO:0000256" key="3">
    <source>
        <dbReference type="ARBA" id="ARBA00022692"/>
    </source>
</evidence>
<keyword evidence="9" id="KW-1185">Reference proteome</keyword>
<evidence type="ECO:0000256" key="4">
    <source>
        <dbReference type="ARBA" id="ARBA00022989"/>
    </source>
</evidence>
<feature type="transmembrane region" description="Helical" evidence="6">
    <location>
        <begin position="439"/>
        <end position="461"/>
    </location>
</feature>
<feature type="transmembrane region" description="Helical" evidence="6">
    <location>
        <begin position="270"/>
        <end position="288"/>
    </location>
</feature>
<evidence type="ECO:0000259" key="8">
    <source>
        <dbReference type="Pfam" id="PF07810"/>
    </source>
</evidence>
<dbReference type="GO" id="GO:0005886">
    <property type="term" value="C:plasma membrane"/>
    <property type="evidence" value="ECO:0007669"/>
    <property type="project" value="InterPro"/>
</dbReference>
<organism evidence="9 10">
    <name type="scientific">Betta splendens</name>
    <name type="common">Siamese fighting fish</name>
    <dbReference type="NCBI Taxonomy" id="158456"/>
    <lineage>
        <taxon>Eukaryota</taxon>
        <taxon>Metazoa</taxon>
        <taxon>Chordata</taxon>
        <taxon>Craniata</taxon>
        <taxon>Vertebrata</taxon>
        <taxon>Euteleostomi</taxon>
        <taxon>Actinopterygii</taxon>
        <taxon>Neopterygii</taxon>
        <taxon>Teleostei</taxon>
        <taxon>Neoteleostei</taxon>
        <taxon>Acanthomorphata</taxon>
        <taxon>Anabantaria</taxon>
        <taxon>Anabantiformes</taxon>
        <taxon>Anabantoidei</taxon>
        <taxon>Osphronemidae</taxon>
        <taxon>Betta</taxon>
    </lineage>
</organism>
<evidence type="ECO:0000256" key="5">
    <source>
        <dbReference type="ARBA" id="ARBA00023136"/>
    </source>
</evidence>
<dbReference type="OrthoDB" id="1936208at2759"/>
<keyword evidence="3 6" id="KW-0812">Transmembrane</keyword>
<evidence type="ECO:0000256" key="6">
    <source>
        <dbReference type="RuleBase" id="RU310713"/>
    </source>
</evidence>
<feature type="transmembrane region" description="Helical" evidence="6">
    <location>
        <begin position="363"/>
        <end position="385"/>
    </location>
</feature>
<feature type="domain" description="TMC" evidence="8">
    <location>
        <begin position="477"/>
        <end position="588"/>
    </location>
</feature>
<evidence type="ECO:0000313" key="9">
    <source>
        <dbReference type="Proteomes" id="UP000515150"/>
    </source>
</evidence>
<feature type="transmembrane region" description="Helical" evidence="6">
    <location>
        <begin position="590"/>
        <end position="615"/>
    </location>
</feature>
<evidence type="ECO:0000313" key="10">
    <source>
        <dbReference type="RefSeq" id="XP_055358622.1"/>
    </source>
</evidence>
<dbReference type="GO" id="GO:0008381">
    <property type="term" value="F:mechanosensitive monoatomic ion channel activity"/>
    <property type="evidence" value="ECO:0007669"/>
    <property type="project" value="TreeGrafter"/>
</dbReference>
<feature type="region of interest" description="Disordered" evidence="7">
    <location>
        <begin position="1"/>
        <end position="20"/>
    </location>
</feature>
<comment type="subcellular location">
    <subcellularLocation>
        <location evidence="1 6">Membrane</location>
        <topology evidence="1 6">Multi-pass membrane protein</topology>
    </subcellularLocation>
</comment>
<dbReference type="Pfam" id="PF07810">
    <property type="entry name" value="TMC"/>
    <property type="match status" value="1"/>
</dbReference>
<name>A0A9W2XAB0_BETSP</name>
<dbReference type="AlphaFoldDB" id="A0A9W2XAB0"/>
<gene>
    <name evidence="10" type="primary">tmc8</name>
</gene>
<feature type="transmembrane region" description="Helical" evidence="6">
    <location>
        <begin position="397"/>
        <end position="418"/>
    </location>
</feature>
<proteinExistence type="inferred from homology"/>
<keyword evidence="4 6" id="KW-1133">Transmembrane helix</keyword>
<accession>A0A9W2XAB0</accession>